<evidence type="ECO:0000313" key="3">
    <source>
        <dbReference type="Proteomes" id="UP000663870"/>
    </source>
</evidence>
<evidence type="ECO:0000313" key="2">
    <source>
        <dbReference type="EMBL" id="CAF1125641.1"/>
    </source>
</evidence>
<dbReference type="GO" id="GO:0005739">
    <property type="term" value="C:mitochondrion"/>
    <property type="evidence" value="ECO:0007669"/>
    <property type="project" value="InterPro"/>
</dbReference>
<dbReference type="EMBL" id="CAJNOL010000585">
    <property type="protein sequence ID" value="CAF1125641.1"/>
    <property type="molecule type" value="Genomic_DNA"/>
</dbReference>
<comment type="caution">
    <text evidence="2">The sequence shown here is derived from an EMBL/GenBank/DDBJ whole genome shotgun (WGS) entry which is preliminary data.</text>
</comment>
<organism evidence="2 3">
    <name type="scientific">Rotaria sordida</name>
    <dbReference type="NCBI Taxonomy" id="392033"/>
    <lineage>
        <taxon>Eukaryota</taxon>
        <taxon>Metazoa</taxon>
        <taxon>Spiralia</taxon>
        <taxon>Gnathifera</taxon>
        <taxon>Rotifera</taxon>
        <taxon>Eurotatoria</taxon>
        <taxon>Bdelloidea</taxon>
        <taxon>Philodinida</taxon>
        <taxon>Philodinidae</taxon>
        <taxon>Rotaria</taxon>
    </lineage>
</organism>
<feature type="compositionally biased region" description="Low complexity" evidence="1">
    <location>
        <begin position="28"/>
        <end position="43"/>
    </location>
</feature>
<dbReference type="GO" id="GO:0045271">
    <property type="term" value="C:respiratory chain complex I"/>
    <property type="evidence" value="ECO:0007669"/>
    <property type="project" value="InterPro"/>
</dbReference>
<feature type="region of interest" description="Disordered" evidence="1">
    <location>
        <begin position="28"/>
        <end position="48"/>
    </location>
</feature>
<dbReference type="InterPro" id="IPR026193">
    <property type="entry name" value="NDUFV3"/>
</dbReference>
<dbReference type="Proteomes" id="UP000663870">
    <property type="component" value="Unassembled WGS sequence"/>
</dbReference>
<dbReference type="AlphaFoldDB" id="A0A814QXV2"/>
<proteinExistence type="predicted"/>
<name>A0A814QXV2_9BILA</name>
<dbReference type="Pfam" id="PF15880">
    <property type="entry name" value="NDUFV3"/>
    <property type="match status" value="1"/>
</dbReference>
<keyword evidence="3" id="KW-1185">Reference proteome</keyword>
<reference evidence="2" key="1">
    <citation type="submission" date="2021-02" db="EMBL/GenBank/DDBJ databases">
        <authorList>
            <person name="Nowell W R."/>
        </authorList>
    </citation>
    <scope>NUCLEOTIDE SEQUENCE</scope>
</reference>
<evidence type="ECO:0000256" key="1">
    <source>
        <dbReference type="SAM" id="MobiDB-lite"/>
    </source>
</evidence>
<gene>
    <name evidence="2" type="ORF">JXQ802_LOCUS20441</name>
</gene>
<accession>A0A814QXV2</accession>
<evidence type="ECO:0008006" key="4">
    <source>
        <dbReference type="Google" id="ProtNLM"/>
    </source>
</evidence>
<protein>
    <recommendedName>
        <fullName evidence="4">NADH dehydrogenase [ubiquinone] flavoprotein 3, mitochondrial</fullName>
    </recommendedName>
</protein>
<sequence>MISNKIFRSSSILSRIYYHQFVPVLSRSGSISTKESSSSQNKSPSKEHSDVKYYAADMYNYTIFSYYDIETSMTKYRLPQPSSYAPFKPESNPQKK</sequence>